<evidence type="ECO:0000256" key="1">
    <source>
        <dbReference type="SAM" id="MobiDB-lite"/>
    </source>
</evidence>
<protein>
    <submittedName>
        <fullName evidence="2">Uncharacterized protein</fullName>
    </submittedName>
</protein>
<proteinExistence type="predicted"/>
<sequence length="127" mass="13631">MAKTKKQLRVQEMTQQAESQGRGSPSSTPRSASSRSTNGDESSAKAALAPVSVQHSTFNTAASSVGDASRASSEPDDVYPYVLIIRPPSSARSRAEAACERDHPSGDSSSRSKGRNCIWACYIRIRR</sequence>
<dbReference type="RefSeq" id="XP_040740773.1">
    <property type="nucleotide sequence ID" value="XM_040891858.1"/>
</dbReference>
<evidence type="ECO:0000313" key="3">
    <source>
        <dbReference type="Proteomes" id="UP000193922"/>
    </source>
</evidence>
<feature type="region of interest" description="Disordered" evidence="1">
    <location>
        <begin position="1"/>
        <end position="51"/>
    </location>
</feature>
<dbReference type="GeneID" id="63808506"/>
<feature type="region of interest" description="Disordered" evidence="1">
    <location>
        <begin position="61"/>
        <end position="80"/>
    </location>
</feature>
<reference evidence="2 3" key="1">
    <citation type="submission" date="2016-07" db="EMBL/GenBank/DDBJ databases">
        <title>Pervasive Adenine N6-methylation of Active Genes in Fungi.</title>
        <authorList>
            <consortium name="DOE Joint Genome Institute"/>
            <person name="Mondo S.J."/>
            <person name="Dannebaum R.O."/>
            <person name="Kuo R.C."/>
            <person name="Labutti K."/>
            <person name="Haridas S."/>
            <person name="Kuo A."/>
            <person name="Salamov A."/>
            <person name="Ahrendt S.R."/>
            <person name="Lipzen A."/>
            <person name="Sullivan W."/>
            <person name="Andreopoulos W.B."/>
            <person name="Clum A."/>
            <person name="Lindquist E."/>
            <person name="Daum C."/>
            <person name="Ramamoorthy G.K."/>
            <person name="Gryganskyi A."/>
            <person name="Culley D."/>
            <person name="Magnuson J.K."/>
            <person name="James T.Y."/>
            <person name="O'Malley M.A."/>
            <person name="Stajich J.E."/>
            <person name="Spatafora J.W."/>
            <person name="Visel A."/>
            <person name="Grigoriev I.V."/>
        </authorList>
    </citation>
    <scope>NUCLEOTIDE SEQUENCE [LARGE SCALE GENOMIC DNA]</scope>
    <source>
        <strain evidence="2 3">ATCC 12442</strain>
    </source>
</reference>
<evidence type="ECO:0000313" key="2">
    <source>
        <dbReference type="EMBL" id="ORX66814.1"/>
    </source>
</evidence>
<accession>A0A1Y1W116</accession>
<dbReference type="AlphaFoldDB" id="A0A1Y1W116"/>
<feature type="compositionally biased region" description="Low complexity" evidence="1">
    <location>
        <begin position="19"/>
        <end position="37"/>
    </location>
</feature>
<keyword evidence="3" id="KW-1185">Reference proteome</keyword>
<dbReference type="EMBL" id="MCFD01000014">
    <property type="protein sequence ID" value="ORX66814.1"/>
    <property type="molecule type" value="Genomic_DNA"/>
</dbReference>
<gene>
    <name evidence="2" type="ORF">DL89DRAFT_60426</name>
</gene>
<feature type="region of interest" description="Disordered" evidence="1">
    <location>
        <begin position="90"/>
        <end position="113"/>
    </location>
</feature>
<feature type="compositionally biased region" description="Basic and acidic residues" evidence="1">
    <location>
        <begin position="93"/>
        <end position="105"/>
    </location>
</feature>
<dbReference type="Proteomes" id="UP000193922">
    <property type="component" value="Unassembled WGS sequence"/>
</dbReference>
<name>A0A1Y1W116_9FUNG</name>
<organism evidence="2 3">
    <name type="scientific">Linderina pennispora</name>
    <dbReference type="NCBI Taxonomy" id="61395"/>
    <lineage>
        <taxon>Eukaryota</taxon>
        <taxon>Fungi</taxon>
        <taxon>Fungi incertae sedis</taxon>
        <taxon>Zoopagomycota</taxon>
        <taxon>Kickxellomycotina</taxon>
        <taxon>Kickxellomycetes</taxon>
        <taxon>Kickxellales</taxon>
        <taxon>Kickxellaceae</taxon>
        <taxon>Linderina</taxon>
    </lineage>
</organism>
<comment type="caution">
    <text evidence="2">The sequence shown here is derived from an EMBL/GenBank/DDBJ whole genome shotgun (WGS) entry which is preliminary data.</text>
</comment>